<gene>
    <name evidence="1" type="ORF">M9H77_02092</name>
</gene>
<dbReference type="Proteomes" id="UP001060085">
    <property type="component" value="Linkage Group LG01"/>
</dbReference>
<keyword evidence="2" id="KW-1185">Reference proteome</keyword>
<organism evidence="1 2">
    <name type="scientific">Catharanthus roseus</name>
    <name type="common">Madagascar periwinkle</name>
    <name type="synonym">Vinca rosea</name>
    <dbReference type="NCBI Taxonomy" id="4058"/>
    <lineage>
        <taxon>Eukaryota</taxon>
        <taxon>Viridiplantae</taxon>
        <taxon>Streptophyta</taxon>
        <taxon>Embryophyta</taxon>
        <taxon>Tracheophyta</taxon>
        <taxon>Spermatophyta</taxon>
        <taxon>Magnoliopsida</taxon>
        <taxon>eudicotyledons</taxon>
        <taxon>Gunneridae</taxon>
        <taxon>Pentapetalae</taxon>
        <taxon>asterids</taxon>
        <taxon>lamiids</taxon>
        <taxon>Gentianales</taxon>
        <taxon>Apocynaceae</taxon>
        <taxon>Rauvolfioideae</taxon>
        <taxon>Vinceae</taxon>
        <taxon>Catharanthinae</taxon>
        <taxon>Catharanthus</taxon>
    </lineage>
</organism>
<protein>
    <submittedName>
        <fullName evidence="1">Uncharacterized protein</fullName>
    </submittedName>
</protein>
<sequence>MPRPGPRPYECVRRAWHSDRHQPMRSSIVQQIFKVVYEHHSAATKKNREWQEKLPTVVLRTEEIMYSKANSEAEYMDLGTLWDRVNDAIDTIIRRDETTETGELLPPCVEAALNLGCVPVRASRSQRHSNPRSYLSPRAQEPVSPASKLSDGNSIDQNCNMSLLRSGSQSNLEKSTNGNSVSFVSGSNRHGEPKINNPTAPSFQKPYCAAYNQTALNKNNTSLNLGSVYPLYYGTNFQPQVSWLGVREPQISKDIIVGRPIFASAEKPVELGCMRSLLLRETNEIAPNKTMKADFREKNAGAPEMVCDLSLRLGLCSDSICRGKGLALATEKMDSDKHEGVKATAISSSREREFSLFPVQSANDPSGFCLASYNLEGEGQSTGALVRKRKLPFEGNVESRQFFWQVKPTSHHFADGMRKHNS</sequence>
<accession>A0ACC0C7J0</accession>
<name>A0ACC0C7J0_CATRO</name>
<comment type="caution">
    <text evidence="1">The sequence shown here is derived from an EMBL/GenBank/DDBJ whole genome shotgun (WGS) entry which is preliminary data.</text>
</comment>
<reference evidence="2" key="1">
    <citation type="journal article" date="2023" name="Nat. Plants">
        <title>Single-cell RNA sequencing provides a high-resolution roadmap for understanding the multicellular compartmentation of specialized metabolism.</title>
        <authorList>
            <person name="Sun S."/>
            <person name="Shen X."/>
            <person name="Li Y."/>
            <person name="Li Y."/>
            <person name="Wang S."/>
            <person name="Li R."/>
            <person name="Zhang H."/>
            <person name="Shen G."/>
            <person name="Guo B."/>
            <person name="Wei J."/>
            <person name="Xu J."/>
            <person name="St-Pierre B."/>
            <person name="Chen S."/>
            <person name="Sun C."/>
        </authorList>
    </citation>
    <scope>NUCLEOTIDE SEQUENCE [LARGE SCALE GENOMIC DNA]</scope>
</reference>
<proteinExistence type="predicted"/>
<evidence type="ECO:0000313" key="2">
    <source>
        <dbReference type="Proteomes" id="UP001060085"/>
    </source>
</evidence>
<dbReference type="EMBL" id="CM044701">
    <property type="protein sequence ID" value="KAI5680865.1"/>
    <property type="molecule type" value="Genomic_DNA"/>
</dbReference>
<evidence type="ECO:0000313" key="1">
    <source>
        <dbReference type="EMBL" id="KAI5680865.1"/>
    </source>
</evidence>